<feature type="region of interest" description="Disordered" evidence="1">
    <location>
        <begin position="376"/>
        <end position="405"/>
    </location>
</feature>
<feature type="compositionally biased region" description="Low complexity" evidence="1">
    <location>
        <begin position="388"/>
        <end position="403"/>
    </location>
</feature>
<feature type="region of interest" description="Disordered" evidence="1">
    <location>
        <begin position="1"/>
        <end position="169"/>
    </location>
</feature>
<keyword evidence="3" id="KW-1185">Reference proteome</keyword>
<dbReference type="HOGENOM" id="CLU_345882_0_0_1"/>
<reference evidence="2 3" key="1">
    <citation type="journal article" date="2010" name="Science">
        <title>Pathogenicity determinants in smut fungi revealed by genome comparison.</title>
        <authorList>
            <person name="Schirawski J."/>
            <person name="Mannhaupt G."/>
            <person name="Muench K."/>
            <person name="Brefort T."/>
            <person name="Schipper K."/>
            <person name="Doehlemann G."/>
            <person name="Di Stasio M."/>
            <person name="Roessel N."/>
            <person name="Mendoza-Mendoza A."/>
            <person name="Pester D."/>
            <person name="Mueller O."/>
            <person name="Winterberg B."/>
            <person name="Meyer E."/>
            <person name="Ghareeb H."/>
            <person name="Wollenberg T."/>
            <person name="Muensterkoetter M."/>
            <person name="Wong P."/>
            <person name="Walter M."/>
            <person name="Stukenbrock E."/>
            <person name="Gueldener U."/>
            <person name="Kahmann R."/>
        </authorList>
    </citation>
    <scope>NUCLEOTIDE SEQUENCE [LARGE SCALE GENOMIC DNA]</scope>
    <source>
        <strain evidence="3">SRZ2</strain>
    </source>
</reference>
<feature type="compositionally biased region" description="Polar residues" evidence="1">
    <location>
        <begin position="557"/>
        <end position="577"/>
    </location>
</feature>
<feature type="compositionally biased region" description="Polar residues" evidence="1">
    <location>
        <begin position="107"/>
        <end position="116"/>
    </location>
</feature>
<organism evidence="2 3">
    <name type="scientific">Sporisorium reilianum (strain SRZ2)</name>
    <name type="common">Maize head smut fungus</name>
    <dbReference type="NCBI Taxonomy" id="999809"/>
    <lineage>
        <taxon>Eukaryota</taxon>
        <taxon>Fungi</taxon>
        <taxon>Dikarya</taxon>
        <taxon>Basidiomycota</taxon>
        <taxon>Ustilaginomycotina</taxon>
        <taxon>Ustilaginomycetes</taxon>
        <taxon>Ustilaginales</taxon>
        <taxon>Ustilaginaceae</taxon>
        <taxon>Sporisorium</taxon>
    </lineage>
</organism>
<dbReference type="AlphaFoldDB" id="E6ZXD2"/>
<feature type="region of interest" description="Disordered" evidence="1">
    <location>
        <begin position="550"/>
        <end position="599"/>
    </location>
</feature>
<dbReference type="OrthoDB" id="2551866at2759"/>
<gene>
    <name evidence="2" type="ORF">sr12745</name>
</gene>
<dbReference type="VEuPathDB" id="FungiDB:sr12745"/>
<evidence type="ECO:0000313" key="2">
    <source>
        <dbReference type="EMBL" id="CBQ71889.1"/>
    </source>
</evidence>
<feature type="region of interest" description="Disordered" evidence="1">
    <location>
        <begin position="656"/>
        <end position="676"/>
    </location>
</feature>
<feature type="compositionally biased region" description="Polar residues" evidence="1">
    <location>
        <begin position="134"/>
        <end position="146"/>
    </location>
</feature>
<accession>E6ZXD2</accession>
<evidence type="ECO:0000313" key="3">
    <source>
        <dbReference type="Proteomes" id="UP000008867"/>
    </source>
</evidence>
<feature type="compositionally biased region" description="Basic and acidic residues" evidence="1">
    <location>
        <begin position="578"/>
        <end position="587"/>
    </location>
</feature>
<feature type="compositionally biased region" description="Low complexity" evidence="1">
    <location>
        <begin position="31"/>
        <end position="42"/>
    </location>
</feature>
<dbReference type="Proteomes" id="UP000008867">
    <property type="component" value="Chromosome 3"/>
</dbReference>
<evidence type="ECO:0000256" key="1">
    <source>
        <dbReference type="SAM" id="MobiDB-lite"/>
    </source>
</evidence>
<dbReference type="EMBL" id="FQ311452">
    <property type="protein sequence ID" value="CBQ71889.1"/>
    <property type="molecule type" value="Genomic_DNA"/>
</dbReference>
<protein>
    <submittedName>
        <fullName evidence="2">Uncharacterized protein</fullName>
    </submittedName>
</protein>
<sequence>MRHASQLYRGLAEATRSLERPYIPRHVPLPSSSYSAVAQSSVTTPPPNLSTLEKDSARAAQPQSSRTDPSHDAVAQSRLSGAQQAALHQRQVRQGQPAPSIVLDDSPSISRQQQSIARKPGRQLQQGHPRGRQPSRTSKSETSPISISRPHPDRTPAKQKHPKSSDSLSGLEAVMSAYPDLSELQADLLLRTFHQIKTLPSHAPSAVVAWYEDFVWTCERESQGAESIETTESLSLLLRHAYQRNDLRSLLRLEGRAARTTAFDKQSRASVTIPATMPKELTDIRMDGISLWPDPEENPRILAYNLKVAFAARQDDWKQVEELLNDARLAKTSSKKAGQNLSASTRSASALNAIGWGSLLRFGLGNAQKVQVEHAGMTSPGESRLHAAADPSSGSSDSASSLSEEIEAERIRKAMDDKAQMQAKLAVTKRLLPALLRYTNGANNAASSSDARGSDADALQPKTPAWLLQSVLTQLADRGDAASIIRIVQLALLEDSPAVRNDPARSGGQSTHILNLALTACERNHKVNLAETLRIFNSLTGSKLGQSISGPAVLTRPTVTNAGQRESHSEPQPSASRDNGKDAEDGWQKSGDGSVKQKWMTPNEESLVLVLKKVQHPLFRAAWTRKLVKEFERFFPTIKLSGRTFRMIVDKCIAPAAQSTSSSEPGVPTSAEASPERIAATGRRGRRLRHAATAPLPTSHTVTPAPRKPAIKQSILLHTLDDILTRFSATRLHLSTTNRRRFEHTLLRAKRTLQLKKALHQTQLAVPTANAAGAHTHHTRALAQLDTLLDRIAAVQRLGRCQDAHRKKRAKASSM</sequence>
<name>E6ZXD2_SPORE</name>
<proteinExistence type="predicted"/>
<dbReference type="eggNOG" id="ENOG502R3E8">
    <property type="taxonomic scope" value="Eukaryota"/>
</dbReference>